<accession>A0A0L0EU11</accession>
<dbReference type="GO" id="GO:0016747">
    <property type="term" value="F:acyltransferase activity, transferring groups other than amino-acyl groups"/>
    <property type="evidence" value="ECO:0007669"/>
    <property type="project" value="InterPro"/>
</dbReference>
<name>A0A0L0EU11_9GAMM</name>
<dbReference type="InterPro" id="IPR016181">
    <property type="entry name" value="Acyl_CoA_acyltransferase"/>
</dbReference>
<dbReference type="PATRIC" id="fig|43658.6.peg.5793"/>
<protein>
    <recommendedName>
        <fullName evidence="1">N-acetyltransferase domain-containing protein</fullName>
    </recommendedName>
</protein>
<comment type="caution">
    <text evidence="2">The sequence shown here is derived from an EMBL/GenBank/DDBJ whole genome shotgun (WGS) entry which is preliminary data.</text>
</comment>
<dbReference type="Gene3D" id="3.40.630.30">
    <property type="match status" value="1"/>
</dbReference>
<dbReference type="Pfam" id="PF00583">
    <property type="entry name" value="Acetyltransf_1"/>
    <property type="match status" value="1"/>
</dbReference>
<sequence>MLIPVDTHNLPVYLNLAQAYEAEFSVLTHKSPGADGLFALDTVLEGNVTGYLWYDNETPVGLAAIAQYQKDEFEVCEFYIVPRYRKAGQGAQFAHTLWAKQPGLWTIKQIVGAEYATQFWRRAIASAGIEGMQEDTYQDPYWGKVTRQRLRNDTSPVS</sequence>
<feature type="domain" description="N-acetyltransferase" evidence="1">
    <location>
        <begin position="1"/>
        <end position="148"/>
    </location>
</feature>
<evidence type="ECO:0000259" key="1">
    <source>
        <dbReference type="PROSITE" id="PS51186"/>
    </source>
</evidence>
<dbReference type="Proteomes" id="UP000036850">
    <property type="component" value="Unassembled WGS sequence"/>
</dbReference>
<evidence type="ECO:0000313" key="3">
    <source>
        <dbReference type="Proteomes" id="UP000036850"/>
    </source>
</evidence>
<evidence type="ECO:0000313" key="2">
    <source>
        <dbReference type="EMBL" id="KNC67363.1"/>
    </source>
</evidence>
<dbReference type="AlphaFoldDB" id="A0A0L0EU11"/>
<proteinExistence type="predicted"/>
<dbReference type="InterPro" id="IPR000182">
    <property type="entry name" value="GNAT_dom"/>
</dbReference>
<gene>
    <name evidence="2" type="ORF">AC626_11160</name>
</gene>
<organism evidence="2 3">
    <name type="scientific">Pseudoalteromonas rubra</name>
    <dbReference type="NCBI Taxonomy" id="43658"/>
    <lineage>
        <taxon>Bacteria</taxon>
        <taxon>Pseudomonadati</taxon>
        <taxon>Pseudomonadota</taxon>
        <taxon>Gammaproteobacteria</taxon>
        <taxon>Alteromonadales</taxon>
        <taxon>Pseudoalteromonadaceae</taxon>
        <taxon>Pseudoalteromonas</taxon>
    </lineage>
</organism>
<dbReference type="SUPFAM" id="SSF55729">
    <property type="entry name" value="Acyl-CoA N-acyltransferases (Nat)"/>
    <property type="match status" value="1"/>
</dbReference>
<dbReference type="EMBL" id="LFZX01000074">
    <property type="protein sequence ID" value="KNC67363.1"/>
    <property type="molecule type" value="Genomic_DNA"/>
</dbReference>
<dbReference type="OrthoDB" id="8479334at2"/>
<reference evidence="3" key="1">
    <citation type="submission" date="2015-07" db="EMBL/GenBank/DDBJ databases">
        <title>Draft genome sequence of a Pseudoalteromonas rubra strain, OCN096, isolated from Kaneohe Bay, Oahu, Hawaii.</title>
        <authorList>
            <person name="Beurmann S."/>
            <person name="Ushijima B."/>
            <person name="Belcaid M."/>
            <person name="Callahan S.M."/>
            <person name="Aeby G.S."/>
        </authorList>
    </citation>
    <scope>NUCLEOTIDE SEQUENCE [LARGE SCALE GENOMIC DNA]</scope>
    <source>
        <strain evidence="3">OCN096</strain>
    </source>
</reference>
<dbReference type="PROSITE" id="PS51186">
    <property type="entry name" value="GNAT"/>
    <property type="match status" value="1"/>
</dbReference>